<dbReference type="EMBL" id="JAOQJF010000015">
    <property type="protein sequence ID" value="MCU6800055.1"/>
    <property type="molecule type" value="Genomic_DNA"/>
</dbReference>
<name>A0ABT2UZI6_9FIRM</name>
<evidence type="ECO:0000256" key="1">
    <source>
        <dbReference type="SAM" id="Phobius"/>
    </source>
</evidence>
<dbReference type="RefSeq" id="WP_158358735.1">
    <property type="nucleotide sequence ID" value="NZ_JAOQJF010000015.1"/>
</dbReference>
<dbReference type="Proteomes" id="UP001652395">
    <property type="component" value="Unassembled WGS sequence"/>
</dbReference>
<comment type="caution">
    <text evidence="2">The sequence shown here is derived from an EMBL/GenBank/DDBJ whole genome shotgun (WGS) entry which is preliminary data.</text>
</comment>
<evidence type="ECO:0000313" key="2">
    <source>
        <dbReference type="EMBL" id="MCU6800055.1"/>
    </source>
</evidence>
<organism evidence="2 3">
    <name type="scientific">Alitiscatomonas aceti</name>
    <dbReference type="NCBI Taxonomy" id="2981724"/>
    <lineage>
        <taxon>Bacteria</taxon>
        <taxon>Bacillati</taxon>
        <taxon>Bacillota</taxon>
        <taxon>Clostridia</taxon>
        <taxon>Lachnospirales</taxon>
        <taxon>Lachnospiraceae</taxon>
        <taxon>Alitiscatomonas</taxon>
    </lineage>
</organism>
<reference evidence="2 3" key="1">
    <citation type="journal article" date="2021" name="ISME Commun">
        <title>Automated analysis of genomic sequences facilitates high-throughput and comprehensive description of bacteria.</title>
        <authorList>
            <person name="Hitch T.C.A."/>
        </authorList>
    </citation>
    <scope>NUCLEOTIDE SEQUENCE [LARGE SCALE GENOMIC DNA]</scope>
    <source>
        <strain evidence="3">f_CCE</strain>
    </source>
</reference>
<evidence type="ECO:0000313" key="3">
    <source>
        <dbReference type="Proteomes" id="UP001652395"/>
    </source>
</evidence>
<keyword evidence="1" id="KW-1133">Transmembrane helix</keyword>
<gene>
    <name evidence="2" type="ORF">OCV69_08920</name>
</gene>
<proteinExistence type="predicted"/>
<keyword evidence="3" id="KW-1185">Reference proteome</keyword>
<sequence>MKGMPLVFLSDIMREQMVRESAPMVTNMVLNFFLIAIGAMVILYGGGWLLDKIAGWWKKRKDR</sequence>
<feature type="transmembrane region" description="Helical" evidence="1">
    <location>
        <begin position="28"/>
        <end position="50"/>
    </location>
</feature>
<accession>A0ABT2UZI6</accession>
<keyword evidence="1" id="KW-0812">Transmembrane</keyword>
<keyword evidence="1" id="KW-0472">Membrane</keyword>
<protein>
    <submittedName>
        <fullName evidence="2">Uncharacterized protein</fullName>
    </submittedName>
</protein>